<keyword evidence="3" id="KW-0238">DNA-binding</keyword>
<dbReference type="InterPro" id="IPR000055">
    <property type="entry name" value="Restrct_endonuc_typeI_TRD"/>
</dbReference>
<dbReference type="Pfam" id="PF01420">
    <property type="entry name" value="Methylase_S"/>
    <property type="match status" value="2"/>
</dbReference>
<protein>
    <recommendedName>
        <fullName evidence="5">Type I restriction modification DNA specificity domain-containing protein</fullName>
    </recommendedName>
</protein>
<reference evidence="6 7" key="1">
    <citation type="submission" date="2017-02" db="EMBL/GenBank/DDBJ databases">
        <title>Genome sequence of Clostridium beijerinckii Br21.</title>
        <authorList>
            <person name="Fonseca B.C."/>
            <person name="Guazzaroni M.E."/>
            <person name="Riano-Pachon D.M."/>
            <person name="Reginatto V."/>
        </authorList>
    </citation>
    <scope>NUCLEOTIDE SEQUENCE [LARGE SCALE GENOMIC DNA]</scope>
    <source>
        <strain evidence="6 7">Br21</strain>
    </source>
</reference>
<dbReference type="Gene3D" id="3.90.220.20">
    <property type="entry name" value="DNA methylase specificity domains"/>
    <property type="match status" value="2"/>
</dbReference>
<dbReference type="PANTHER" id="PTHR43140">
    <property type="entry name" value="TYPE-1 RESTRICTION ENZYME ECOKI SPECIFICITY PROTEIN"/>
    <property type="match status" value="1"/>
</dbReference>
<evidence type="ECO:0000256" key="3">
    <source>
        <dbReference type="ARBA" id="ARBA00023125"/>
    </source>
</evidence>
<dbReference type="EMBL" id="MWMH01000001">
    <property type="protein sequence ID" value="OOP74678.1"/>
    <property type="molecule type" value="Genomic_DNA"/>
</dbReference>
<dbReference type="InterPro" id="IPR044946">
    <property type="entry name" value="Restrct_endonuc_typeI_TRD_sf"/>
</dbReference>
<evidence type="ECO:0000256" key="2">
    <source>
        <dbReference type="ARBA" id="ARBA00022747"/>
    </source>
</evidence>
<dbReference type="GO" id="GO:0009307">
    <property type="term" value="P:DNA restriction-modification system"/>
    <property type="evidence" value="ECO:0007669"/>
    <property type="project" value="UniProtKB-KW"/>
</dbReference>
<keyword evidence="2" id="KW-0680">Restriction system</keyword>
<accession>A0A1S9NB50</accession>
<comment type="caution">
    <text evidence="6">The sequence shown here is derived from an EMBL/GenBank/DDBJ whole genome shotgun (WGS) entry which is preliminary data.</text>
</comment>
<dbReference type="Proteomes" id="UP000190959">
    <property type="component" value="Unassembled WGS sequence"/>
</dbReference>
<sequence>MAKKKEKLSLEEMLEQALVNEEDRPYEVPENWVWTRLDNVAEYKKGPFGSAITKAMFVQKGENTYKIYEQGNAIRKDKNYGSYYISEEKYHELKGFTVYPNDLIVSCAGTVGEVYQLPEDIEKGIINQALMRIKVSRKVNLKYYLLYFSESLKIDITGKSKGTAIKNIPPFSILKNMPFPLPSIVEQQRIVDIIEQLFEKLDTAKELAQNALDSFENRKAAILHKAFTGELTAKWREENRVSLDDWEDTKMKNLTLLVTKGASPRWQGVNYIDDDSQTLFVTSENVREGFIDLQKEKYLENKINDIQKRSVLQMGDILLNIVGASIGRAAIFKINKLANINQAVCLIRLKDNVSKEFICNYLNAPSAMQYYSTNKVDVARANLSLTDVNNMSLLLPSIEEQKEIVRILDNLLDNEQRAKELCDVIEKIDLMKKAILSRAFRGRLGTNDSDEESAIELLKEVLREKI</sequence>
<dbReference type="SUPFAM" id="SSF116734">
    <property type="entry name" value="DNA methylase specificity domain"/>
    <property type="match status" value="2"/>
</dbReference>
<dbReference type="PANTHER" id="PTHR43140:SF1">
    <property type="entry name" value="TYPE I RESTRICTION ENZYME ECOKI SPECIFICITY SUBUNIT"/>
    <property type="match status" value="1"/>
</dbReference>
<name>A0A1S9NB50_CLOBE</name>
<comment type="subunit">
    <text evidence="4">The methyltransferase is composed of M and S polypeptides.</text>
</comment>
<evidence type="ECO:0000256" key="4">
    <source>
        <dbReference type="ARBA" id="ARBA00038652"/>
    </source>
</evidence>
<comment type="similarity">
    <text evidence="1">Belongs to the type-I restriction system S methylase family.</text>
</comment>
<dbReference type="InterPro" id="IPR051212">
    <property type="entry name" value="Type-I_RE_S_subunit"/>
</dbReference>
<dbReference type="RefSeq" id="WP_078114226.1">
    <property type="nucleotide sequence ID" value="NZ_MWMH01000001.1"/>
</dbReference>
<dbReference type="GO" id="GO:0003677">
    <property type="term" value="F:DNA binding"/>
    <property type="evidence" value="ECO:0007669"/>
    <property type="project" value="UniProtKB-KW"/>
</dbReference>
<proteinExistence type="inferred from homology"/>
<evidence type="ECO:0000313" key="7">
    <source>
        <dbReference type="Proteomes" id="UP000190959"/>
    </source>
</evidence>
<feature type="domain" description="Type I restriction modification DNA specificity" evidence="5">
    <location>
        <begin position="29"/>
        <end position="206"/>
    </location>
</feature>
<feature type="domain" description="Type I restriction modification DNA specificity" evidence="5">
    <location>
        <begin position="297"/>
        <end position="416"/>
    </location>
</feature>
<evidence type="ECO:0000259" key="5">
    <source>
        <dbReference type="Pfam" id="PF01420"/>
    </source>
</evidence>
<evidence type="ECO:0000256" key="1">
    <source>
        <dbReference type="ARBA" id="ARBA00010923"/>
    </source>
</evidence>
<gene>
    <name evidence="6" type="ORF">CBEIBR21_00490</name>
</gene>
<evidence type="ECO:0000313" key="6">
    <source>
        <dbReference type="EMBL" id="OOP74678.1"/>
    </source>
</evidence>
<organism evidence="6 7">
    <name type="scientific">Clostridium beijerinckii</name>
    <name type="common">Clostridium MP</name>
    <dbReference type="NCBI Taxonomy" id="1520"/>
    <lineage>
        <taxon>Bacteria</taxon>
        <taxon>Bacillati</taxon>
        <taxon>Bacillota</taxon>
        <taxon>Clostridia</taxon>
        <taxon>Eubacteriales</taxon>
        <taxon>Clostridiaceae</taxon>
        <taxon>Clostridium</taxon>
    </lineage>
</organism>
<dbReference type="AlphaFoldDB" id="A0A1S9NB50"/>